<reference evidence="1" key="1">
    <citation type="submission" date="2015-05" db="UniProtKB">
        <authorList>
            <consortium name="EnsemblMetazoa"/>
        </authorList>
    </citation>
    <scope>IDENTIFICATION</scope>
</reference>
<dbReference type="InParanoid" id="T1I7G5"/>
<protein>
    <submittedName>
        <fullName evidence="1">Uncharacterized protein</fullName>
    </submittedName>
</protein>
<dbReference type="HOGENOM" id="CLU_1621080_0_0_1"/>
<dbReference type="VEuPathDB" id="VectorBase:RPRC012237"/>
<dbReference type="Proteomes" id="UP000015103">
    <property type="component" value="Unassembled WGS sequence"/>
</dbReference>
<dbReference type="EMBL" id="ACPB03005592">
    <property type="status" value="NOT_ANNOTATED_CDS"/>
    <property type="molecule type" value="Genomic_DNA"/>
</dbReference>
<sequence>MLKVLANLLLVASVTPVRMRYDQSQIGDYNVHLDLKNIEIVAFLDDSSLANNEYDYDYAEMTLKPTTSTTDTANQTASDKPTLNAETNQTVFAVNSTIPGSSESSTSVSTSTVSTLTTNKTRRRCGAGFFRDSNGRCRRLRKPSIKLDGLLHQAKDIFMGKNNS</sequence>
<dbReference type="AlphaFoldDB" id="T1I7G5"/>
<name>T1I7G5_RHOPR</name>
<organism evidence="1 2">
    <name type="scientific">Rhodnius prolixus</name>
    <name type="common">Triatomid bug</name>
    <dbReference type="NCBI Taxonomy" id="13249"/>
    <lineage>
        <taxon>Eukaryota</taxon>
        <taxon>Metazoa</taxon>
        <taxon>Ecdysozoa</taxon>
        <taxon>Arthropoda</taxon>
        <taxon>Hexapoda</taxon>
        <taxon>Insecta</taxon>
        <taxon>Pterygota</taxon>
        <taxon>Neoptera</taxon>
        <taxon>Paraneoptera</taxon>
        <taxon>Hemiptera</taxon>
        <taxon>Heteroptera</taxon>
        <taxon>Panheteroptera</taxon>
        <taxon>Cimicomorpha</taxon>
        <taxon>Reduviidae</taxon>
        <taxon>Triatominae</taxon>
        <taxon>Rhodnius</taxon>
    </lineage>
</organism>
<dbReference type="GeneID" id="141453619"/>
<evidence type="ECO:0000313" key="2">
    <source>
        <dbReference type="Proteomes" id="UP000015103"/>
    </source>
</evidence>
<proteinExistence type="predicted"/>
<dbReference type="eggNOG" id="ENOG502SYYF">
    <property type="taxonomic scope" value="Eukaryota"/>
</dbReference>
<evidence type="ECO:0000313" key="1">
    <source>
        <dbReference type="EnsemblMetazoa" id="RPRC012237-PA"/>
    </source>
</evidence>
<dbReference type="OMA" id="NGRCRIN"/>
<dbReference type="EnsemblMetazoa" id="RPRC012237-RA">
    <property type="protein sequence ID" value="RPRC012237-PA"/>
    <property type="gene ID" value="RPRC012237"/>
</dbReference>
<dbReference type="RefSeq" id="XP_073983155.1">
    <property type="nucleotide sequence ID" value="XM_074127054.1"/>
</dbReference>
<keyword evidence="2" id="KW-1185">Reference proteome</keyword>
<accession>T1I7G5</accession>